<name>A0ABV9CCF2_9ACTN</name>
<dbReference type="InterPro" id="IPR013222">
    <property type="entry name" value="Glyco_hyd_98_carb-bd"/>
</dbReference>
<dbReference type="InterPro" id="IPR008979">
    <property type="entry name" value="Galactose-bd-like_sf"/>
</dbReference>
<keyword evidence="2" id="KW-1133">Transmembrane helix</keyword>
<dbReference type="Proteomes" id="UP001596004">
    <property type="component" value="Unassembled WGS sequence"/>
</dbReference>
<evidence type="ECO:0000256" key="1">
    <source>
        <dbReference type="SAM" id="MobiDB-lite"/>
    </source>
</evidence>
<sequence>MTSRSSETASNDEPQGAPQGQAPGDSTVKVAVITAVASIAVALIGLIGALGTGYLQYVGPGTSPTPATTVTETITIDTPALPAPSPGSSSATNGNITGGGKLLSQVRRVGQWEKFEWAQQSVNGKAWLDSLSAQQHQWCQGAIKQTYALDGKYSKFEALVAIGDDGSEMETQVEFSIDVDKAVRNFNVRFGQEPMHIAVPLTGNKGKALRLTLGVESKDCKSVRAVWISPKIYP</sequence>
<evidence type="ECO:0000313" key="4">
    <source>
        <dbReference type="EMBL" id="MFC4530194.1"/>
    </source>
</evidence>
<accession>A0ABV9CCF2</accession>
<feature type="domain" description="Glycosyl hydrolase family 98 putative carbohydrate-binding module" evidence="3">
    <location>
        <begin position="144"/>
        <end position="232"/>
    </location>
</feature>
<protein>
    <submittedName>
        <fullName evidence="4">NPCBM/NEW2 domain-containing protein</fullName>
    </submittedName>
</protein>
<keyword evidence="2" id="KW-0472">Membrane</keyword>
<dbReference type="Pfam" id="PF08305">
    <property type="entry name" value="NPCBM"/>
    <property type="match status" value="1"/>
</dbReference>
<feature type="compositionally biased region" description="Polar residues" evidence="1">
    <location>
        <begin position="1"/>
        <end position="13"/>
    </location>
</feature>
<evidence type="ECO:0000313" key="5">
    <source>
        <dbReference type="Proteomes" id="UP001596004"/>
    </source>
</evidence>
<dbReference type="SUPFAM" id="SSF49785">
    <property type="entry name" value="Galactose-binding domain-like"/>
    <property type="match status" value="1"/>
</dbReference>
<feature type="region of interest" description="Disordered" evidence="1">
    <location>
        <begin position="1"/>
        <end position="24"/>
    </location>
</feature>
<keyword evidence="2" id="KW-0812">Transmembrane</keyword>
<keyword evidence="5" id="KW-1185">Reference proteome</keyword>
<comment type="caution">
    <text evidence="4">The sequence shown here is derived from an EMBL/GenBank/DDBJ whole genome shotgun (WGS) entry which is preliminary data.</text>
</comment>
<dbReference type="RefSeq" id="WP_380837726.1">
    <property type="nucleotide sequence ID" value="NZ_JBHSFP010000002.1"/>
</dbReference>
<dbReference type="Gene3D" id="2.60.120.1060">
    <property type="entry name" value="NPCBM/NEW2 domain"/>
    <property type="match status" value="1"/>
</dbReference>
<feature type="region of interest" description="Disordered" evidence="1">
    <location>
        <begin position="77"/>
        <end position="96"/>
    </location>
</feature>
<feature type="compositionally biased region" description="Low complexity" evidence="1">
    <location>
        <begin position="77"/>
        <end position="91"/>
    </location>
</feature>
<reference evidence="5" key="1">
    <citation type="journal article" date="2019" name="Int. J. Syst. Evol. Microbiol.">
        <title>The Global Catalogue of Microorganisms (GCM) 10K type strain sequencing project: providing services to taxonomists for standard genome sequencing and annotation.</title>
        <authorList>
            <consortium name="The Broad Institute Genomics Platform"/>
            <consortium name="The Broad Institute Genome Sequencing Center for Infectious Disease"/>
            <person name="Wu L."/>
            <person name="Ma J."/>
        </authorList>
    </citation>
    <scope>NUCLEOTIDE SEQUENCE [LARGE SCALE GENOMIC DNA]</scope>
    <source>
        <strain evidence="5">CGMCC 4.7132</strain>
    </source>
</reference>
<evidence type="ECO:0000256" key="2">
    <source>
        <dbReference type="SAM" id="Phobius"/>
    </source>
</evidence>
<feature type="transmembrane region" description="Helical" evidence="2">
    <location>
        <begin position="30"/>
        <end position="55"/>
    </location>
</feature>
<gene>
    <name evidence="4" type="ORF">ACFO60_05415</name>
</gene>
<organism evidence="4 5">
    <name type="scientific">Sphaerisporangium dianthi</name>
    <dbReference type="NCBI Taxonomy" id="1436120"/>
    <lineage>
        <taxon>Bacteria</taxon>
        <taxon>Bacillati</taxon>
        <taxon>Actinomycetota</taxon>
        <taxon>Actinomycetes</taxon>
        <taxon>Streptosporangiales</taxon>
        <taxon>Streptosporangiaceae</taxon>
        <taxon>Sphaerisporangium</taxon>
    </lineage>
</organism>
<proteinExistence type="predicted"/>
<evidence type="ECO:0000259" key="3">
    <source>
        <dbReference type="Pfam" id="PF08305"/>
    </source>
</evidence>
<dbReference type="EMBL" id="JBHSFP010000002">
    <property type="protein sequence ID" value="MFC4530194.1"/>
    <property type="molecule type" value="Genomic_DNA"/>
</dbReference>
<dbReference type="InterPro" id="IPR038637">
    <property type="entry name" value="NPCBM_sf"/>
</dbReference>